<dbReference type="GO" id="GO:0005685">
    <property type="term" value="C:U1 snRNP"/>
    <property type="evidence" value="ECO:0007669"/>
    <property type="project" value="TreeGrafter"/>
</dbReference>
<comment type="subcellular location">
    <subcellularLocation>
        <location evidence="1 10">Nucleus</location>
    </subcellularLocation>
</comment>
<dbReference type="OMA" id="GYMNVQL"/>
<evidence type="ECO:0000256" key="2">
    <source>
        <dbReference type="ARBA" id="ARBA00007927"/>
    </source>
</evidence>
<dbReference type="SMART" id="SM00651">
    <property type="entry name" value="Sm"/>
    <property type="match status" value="1"/>
</dbReference>
<proteinExistence type="inferred from homology"/>
<comment type="similarity">
    <text evidence="2 10">Belongs to the snRNP Sm proteins family. SmF/LSm6 subfamily.</text>
</comment>
<dbReference type="AlphaFoldDB" id="A0A5J4YYX9"/>
<feature type="domain" description="Sm" evidence="11">
    <location>
        <begin position="14"/>
        <end position="86"/>
    </location>
</feature>
<dbReference type="GO" id="GO:0071013">
    <property type="term" value="C:catalytic step 2 spliceosome"/>
    <property type="evidence" value="ECO:0007669"/>
    <property type="project" value="TreeGrafter"/>
</dbReference>
<dbReference type="PIRSF" id="PIRSF006609">
    <property type="entry name" value="snRNP_SmF"/>
    <property type="match status" value="1"/>
</dbReference>
<keyword evidence="5 10" id="KW-0694">RNA-binding</keyword>
<dbReference type="SUPFAM" id="SSF50182">
    <property type="entry name" value="Sm-like ribonucleoproteins"/>
    <property type="match status" value="1"/>
</dbReference>
<evidence type="ECO:0000259" key="11">
    <source>
        <dbReference type="PROSITE" id="PS52002"/>
    </source>
</evidence>
<dbReference type="PANTHER" id="PTHR11021">
    <property type="entry name" value="SMALL NUCLEAR RIBONUCLEOPROTEIN F SNRNP-F"/>
    <property type="match status" value="1"/>
</dbReference>
<evidence type="ECO:0000256" key="4">
    <source>
        <dbReference type="ARBA" id="ARBA00022728"/>
    </source>
</evidence>
<organism evidence="12 13">
    <name type="scientific">Porphyridium purpureum</name>
    <name type="common">Red alga</name>
    <name type="synonym">Porphyridium cruentum</name>
    <dbReference type="NCBI Taxonomy" id="35688"/>
    <lineage>
        <taxon>Eukaryota</taxon>
        <taxon>Rhodophyta</taxon>
        <taxon>Bangiophyceae</taxon>
        <taxon>Porphyridiales</taxon>
        <taxon>Porphyridiaceae</taxon>
        <taxon>Porphyridium</taxon>
    </lineage>
</organism>
<name>A0A5J4YYX9_PORPP</name>
<dbReference type="PANTHER" id="PTHR11021:SF0">
    <property type="entry name" value="SMALL NUCLEAR RIBONUCLEOPROTEIN F"/>
    <property type="match status" value="1"/>
</dbReference>
<dbReference type="EMBL" id="VRMN01000002">
    <property type="protein sequence ID" value="KAA8496829.1"/>
    <property type="molecule type" value="Genomic_DNA"/>
</dbReference>
<dbReference type="InterPro" id="IPR016487">
    <property type="entry name" value="Lsm6/sSmF"/>
</dbReference>
<accession>A0A5J4YYX9</accession>
<keyword evidence="13" id="KW-1185">Reference proteome</keyword>
<dbReference type="Pfam" id="PF01423">
    <property type="entry name" value="LSM"/>
    <property type="match status" value="1"/>
</dbReference>
<comment type="caution">
    <text evidence="12">The sequence shown here is derived from an EMBL/GenBank/DDBJ whole genome shotgun (WGS) entry which is preliminary data.</text>
</comment>
<protein>
    <recommendedName>
        <fullName evidence="9">Sm protein F</fullName>
    </recommendedName>
</protein>
<evidence type="ECO:0000256" key="5">
    <source>
        <dbReference type="ARBA" id="ARBA00022884"/>
    </source>
</evidence>
<dbReference type="GO" id="GO:0003723">
    <property type="term" value="F:RNA binding"/>
    <property type="evidence" value="ECO:0007669"/>
    <property type="project" value="UniProtKB-UniRule"/>
</dbReference>
<dbReference type="GO" id="GO:0034715">
    <property type="term" value="C:pICln-Sm protein complex"/>
    <property type="evidence" value="ECO:0007669"/>
    <property type="project" value="TreeGrafter"/>
</dbReference>
<dbReference type="InterPro" id="IPR010920">
    <property type="entry name" value="LSM_dom_sf"/>
</dbReference>
<evidence type="ECO:0000256" key="9">
    <source>
        <dbReference type="ARBA" id="ARBA00030144"/>
    </source>
</evidence>
<gene>
    <name evidence="12" type="ORF">FVE85_0558</name>
</gene>
<evidence type="ECO:0000256" key="7">
    <source>
        <dbReference type="ARBA" id="ARBA00023242"/>
    </source>
</evidence>
<evidence type="ECO:0000256" key="10">
    <source>
        <dbReference type="PIRNR" id="PIRNR006609"/>
    </source>
</evidence>
<dbReference type="CDD" id="cd01722">
    <property type="entry name" value="Sm_F"/>
    <property type="match status" value="1"/>
</dbReference>
<dbReference type="Gene3D" id="2.30.30.100">
    <property type="match status" value="1"/>
</dbReference>
<keyword evidence="8 10" id="KW-0687">Ribonucleoprotein</keyword>
<sequence>MAAAAAAGRPVVLNPKPFLAGLVGKPVAVRLKWGLEYRGILVSVDSYMNFLLKDAEEIVDDVLTGKLGEILIRCNNVLYVRGVELDTAA</sequence>
<evidence type="ECO:0000313" key="12">
    <source>
        <dbReference type="EMBL" id="KAA8496829.1"/>
    </source>
</evidence>
<keyword evidence="4 10" id="KW-0747">Spliceosome</keyword>
<dbReference type="GO" id="GO:0000398">
    <property type="term" value="P:mRNA splicing, via spliceosome"/>
    <property type="evidence" value="ECO:0007669"/>
    <property type="project" value="InterPro"/>
</dbReference>
<evidence type="ECO:0000313" key="13">
    <source>
        <dbReference type="Proteomes" id="UP000324585"/>
    </source>
</evidence>
<dbReference type="InterPro" id="IPR047575">
    <property type="entry name" value="Sm"/>
</dbReference>
<keyword evidence="3 10" id="KW-0507">mRNA processing</keyword>
<evidence type="ECO:0000256" key="1">
    <source>
        <dbReference type="ARBA" id="ARBA00004123"/>
    </source>
</evidence>
<dbReference type="OrthoDB" id="409625at2759"/>
<dbReference type="Proteomes" id="UP000324585">
    <property type="component" value="Unassembled WGS sequence"/>
</dbReference>
<dbReference type="PROSITE" id="PS52002">
    <property type="entry name" value="SM"/>
    <property type="match status" value="1"/>
</dbReference>
<evidence type="ECO:0000256" key="3">
    <source>
        <dbReference type="ARBA" id="ARBA00022664"/>
    </source>
</evidence>
<evidence type="ECO:0000256" key="6">
    <source>
        <dbReference type="ARBA" id="ARBA00023187"/>
    </source>
</evidence>
<keyword evidence="7 10" id="KW-0539">Nucleus</keyword>
<reference evidence="13" key="1">
    <citation type="journal article" date="2019" name="Nat. Commun.">
        <title>Expansion of phycobilisome linker gene families in mesophilic red algae.</title>
        <authorList>
            <person name="Lee J."/>
            <person name="Kim D."/>
            <person name="Bhattacharya D."/>
            <person name="Yoon H.S."/>
        </authorList>
    </citation>
    <scope>NUCLEOTIDE SEQUENCE [LARGE SCALE GENOMIC DNA]</scope>
    <source>
        <strain evidence="13">CCMP 1328</strain>
    </source>
</reference>
<keyword evidence="6 10" id="KW-0508">mRNA splicing</keyword>
<dbReference type="InterPro" id="IPR001163">
    <property type="entry name" value="Sm_dom_euk/arc"/>
</dbReference>
<evidence type="ECO:0000256" key="8">
    <source>
        <dbReference type="ARBA" id="ARBA00023274"/>
    </source>
</evidence>
<dbReference type="InterPro" id="IPR034100">
    <property type="entry name" value="Sm_F"/>
</dbReference>